<feature type="domain" description="4Fe-4S ferredoxin-type" evidence="6">
    <location>
        <begin position="82"/>
        <end position="111"/>
    </location>
</feature>
<dbReference type="GO" id="GO:0051539">
    <property type="term" value="F:4 iron, 4 sulfur cluster binding"/>
    <property type="evidence" value="ECO:0007669"/>
    <property type="project" value="UniProtKB-KW"/>
</dbReference>
<organism evidence="7 8">
    <name type="scientific">Candidatus Acidifodinimicrobium mancum</name>
    <dbReference type="NCBI Taxonomy" id="2898728"/>
    <lineage>
        <taxon>Archaea</taxon>
        <taxon>Candidatus Parvarchaeota</taxon>
        <taxon>Candidatus Acidifodinimicrobiaceae</taxon>
        <taxon>Candidatus Acidifodinimicrobium</taxon>
    </lineage>
</organism>
<name>A0A8T3UVH0_9ARCH</name>
<gene>
    <name evidence="7" type="ORF">IHE51_02030</name>
</gene>
<evidence type="ECO:0000313" key="8">
    <source>
        <dbReference type="Proteomes" id="UP000718571"/>
    </source>
</evidence>
<proteinExistence type="predicted"/>
<dbReference type="PANTHER" id="PTHR10849">
    <property type="entry name" value="NADH DEHYDROGENASE UBIQUINONE IRON-SULFUR PROTEIN 8, MITOCHONDRIAL"/>
    <property type="match status" value="1"/>
</dbReference>
<dbReference type="GO" id="GO:0046872">
    <property type="term" value="F:metal ion binding"/>
    <property type="evidence" value="ECO:0007669"/>
    <property type="project" value="UniProtKB-KW"/>
</dbReference>
<dbReference type="EMBL" id="JADFAR010000023">
    <property type="protein sequence ID" value="MBE5728616.1"/>
    <property type="molecule type" value="Genomic_DNA"/>
</dbReference>
<sequence length="161" mass="18370">MSVKETIKSVYYAISNVKNKPATYLYPDKPLPTKVHSRGMLSLDLENCIGCELCYRICPADAIRMINVDKDKAKFKNNARNEAPAIDFNKCIFCGLCVEICPPHVLHHTHKYDISTDNREDLAYDPFKLNEVFEKIVKPNLGEYGLKEEKPKDSAEKKTTD</sequence>
<accession>A0A8T3UVH0</accession>
<keyword evidence="4" id="KW-0408">Iron</keyword>
<reference evidence="7 8" key="1">
    <citation type="submission" date="2020-09" db="EMBL/GenBank/DDBJ databases">
        <title>Genomic characterization of a novel Parvarchaeota family in acid mine drainage sediments.</title>
        <authorList>
            <person name="Luo Z.-H."/>
        </authorList>
    </citation>
    <scope>NUCLEOTIDE SEQUENCE [LARGE SCALE GENOMIC DNA]</scope>
    <source>
        <strain evidence="7">MAS1_bins.189</strain>
    </source>
</reference>
<dbReference type="PROSITE" id="PS00198">
    <property type="entry name" value="4FE4S_FER_1"/>
    <property type="match status" value="2"/>
</dbReference>
<dbReference type="AlphaFoldDB" id="A0A8T3UVH0"/>
<keyword evidence="2" id="KW-0479">Metal-binding</keyword>
<dbReference type="SUPFAM" id="SSF54862">
    <property type="entry name" value="4Fe-4S ferredoxins"/>
    <property type="match status" value="1"/>
</dbReference>
<dbReference type="PROSITE" id="PS51379">
    <property type="entry name" value="4FE4S_FER_2"/>
    <property type="match status" value="2"/>
</dbReference>
<keyword evidence="3" id="KW-0677">Repeat</keyword>
<dbReference type="Proteomes" id="UP000718571">
    <property type="component" value="Unassembled WGS sequence"/>
</dbReference>
<dbReference type="GO" id="GO:0003954">
    <property type="term" value="F:NADH dehydrogenase activity"/>
    <property type="evidence" value="ECO:0007669"/>
    <property type="project" value="TreeGrafter"/>
</dbReference>
<dbReference type="PANTHER" id="PTHR10849:SF35">
    <property type="entry name" value="FORMATE HYDROGENLYASE SUBUNIT 6-RELATED"/>
    <property type="match status" value="1"/>
</dbReference>
<dbReference type="Pfam" id="PF12838">
    <property type="entry name" value="Fer4_7"/>
    <property type="match status" value="1"/>
</dbReference>
<comment type="caution">
    <text evidence="7">The sequence shown here is derived from an EMBL/GenBank/DDBJ whole genome shotgun (WGS) entry which is preliminary data.</text>
</comment>
<protein>
    <submittedName>
        <fullName evidence="7">4Fe-4S binding protein</fullName>
    </submittedName>
</protein>
<evidence type="ECO:0000256" key="5">
    <source>
        <dbReference type="ARBA" id="ARBA00023014"/>
    </source>
</evidence>
<keyword evidence="5" id="KW-0411">Iron-sulfur</keyword>
<evidence type="ECO:0000313" key="7">
    <source>
        <dbReference type="EMBL" id="MBE5728616.1"/>
    </source>
</evidence>
<evidence type="ECO:0000256" key="1">
    <source>
        <dbReference type="ARBA" id="ARBA00022485"/>
    </source>
</evidence>
<evidence type="ECO:0000259" key="6">
    <source>
        <dbReference type="PROSITE" id="PS51379"/>
    </source>
</evidence>
<dbReference type="GO" id="GO:0009060">
    <property type="term" value="P:aerobic respiration"/>
    <property type="evidence" value="ECO:0007669"/>
    <property type="project" value="TreeGrafter"/>
</dbReference>
<evidence type="ECO:0000256" key="4">
    <source>
        <dbReference type="ARBA" id="ARBA00023004"/>
    </source>
</evidence>
<feature type="domain" description="4Fe-4S ferredoxin-type" evidence="6">
    <location>
        <begin position="39"/>
        <end position="68"/>
    </location>
</feature>
<evidence type="ECO:0000256" key="2">
    <source>
        <dbReference type="ARBA" id="ARBA00022723"/>
    </source>
</evidence>
<dbReference type="InterPro" id="IPR010226">
    <property type="entry name" value="NADH_quinone_OxRdtase_chainI"/>
</dbReference>
<keyword evidence="1" id="KW-0004">4Fe-4S</keyword>
<evidence type="ECO:0000256" key="3">
    <source>
        <dbReference type="ARBA" id="ARBA00022737"/>
    </source>
</evidence>
<dbReference type="InterPro" id="IPR017896">
    <property type="entry name" value="4Fe4S_Fe-S-bd"/>
</dbReference>
<dbReference type="InterPro" id="IPR017900">
    <property type="entry name" value="4Fe4S_Fe_S_CS"/>
</dbReference>
<dbReference type="GO" id="GO:0016020">
    <property type="term" value="C:membrane"/>
    <property type="evidence" value="ECO:0007669"/>
    <property type="project" value="InterPro"/>
</dbReference>
<dbReference type="Gene3D" id="3.30.70.3270">
    <property type="match status" value="1"/>
</dbReference>